<gene>
    <name evidence="3" type="ORF">GTW09_10720</name>
</gene>
<evidence type="ECO:0000256" key="1">
    <source>
        <dbReference type="SAM" id="MobiDB-lite"/>
    </source>
</evidence>
<feature type="compositionally biased region" description="Low complexity" evidence="1">
    <location>
        <begin position="453"/>
        <end position="465"/>
    </location>
</feature>
<dbReference type="PANTHER" id="PTHR38690:SF1">
    <property type="entry name" value="PROTEASE"/>
    <property type="match status" value="1"/>
</dbReference>
<feature type="region of interest" description="Disordered" evidence="1">
    <location>
        <begin position="453"/>
        <end position="478"/>
    </location>
</feature>
<protein>
    <submittedName>
        <fullName evidence="3">TIGR02099 family protein</fullName>
    </submittedName>
</protein>
<accession>A0A6L9MVI2</accession>
<sequence>MTKFSSAAAYLLKKFWLLLAVLLVLFALILSAARYALPHIEHNKYLLEDYINQQYGVNLSIDSVHAVWERSGPSIVLNSVSLAKDEASPVALDIRQIYVELDFWQSLRQQLISSPRFELRGLQLDIDADRVSGSSKNNFPVITALERLFLEQLQSFSLEDGTISLTRNGDTNSFDVTTLSWNNFEERHQGLGRIKVDGVSANSASFVIDIQGTKDEFEGVFYAKAEDLDISPWVSDLIKTKRPLAQSRANLEIWTRFSESAVNSVQAELNNSLLQWGDEQIKTVTGITGGSLQALPTTDGWNIRVDQLKLNSSNATLTTDVIGTISNNGNAVFNTIKPVEINPFLLLLPLFLDDTSEDEIRALDPKGELATLQLQWQHGSPALAAKVLDLKWSQTDAIPGLSSLDADIFWYKHNGAVFLESSDSELSSKGIIKKDVHVNNITADIYVYPLQSNEKSSDNSSEEISTLQAQRQRKAEPRRWGISSDNIIIDTDSVSLTSAFNFDLSSGHLSLFTDVDPLPLAGVSDLFPAPVMSDNLDNYLTRAFVGGGEIEAARVLWFGKINEYPFTEQQGIFQASVDISKSDFLFSSKWPALSELDLSLRFINKGLFMTSSSAELEGVKVRNMSAAIPTFKRDAVLTIDAAGDGAGESLTSLMMASSIKDSLGKVLEQDVQVAGPLSADIHLHIPLNGEQVRATGTAALAENTVYIPKTNMRFERTKGNIAFDNGNIDAKELSAQFLNQAVTIDIHGQQKEEYLLNVGLAGRWHVHPLANYVNTELTDYVDGETQWQTNVDLILGKDTFSYTADLNADLTATQSVLPEPFNTAAGTSLPLNIQSSGNLTASNVNATLGEDIRFTGTLPHKEMQFSRAHLALGESDIANIGTGFSIAANLDNANVKEWFTTISMLTSGNQQQVSSSEELSSSKAANASSSSSEPTKNGLFGTPSRIFAKASELTFAGHAINDVQINAQERNNNWLLDIGSAAARGTILVNGNLAQQGIEINADYLNLIKPEAIELEVNETNINVLADFNAKQSDDPFELDPRSLPPVYFRCESCIFHGIDLGNITLDIVKTDSGLKARQLVIRSPEATITAKGDWEYKDGASISRIEGNLLAPDVGQMLKEYKIESGIKDSEADVAFNIQWPNSPMDLQLNKLQGDVEWSLSDGYLTELSDQGSRIFTLFSLNSLVRKLSLDFRDVFAKGFFYDDMGGTLTIVDGKAYTDDTEIDGGAGEIEIMGFTDLGTGDLNYNVSFAPNVTGNLPFLVYFLATPPTALAAIAIDQVLTSAKVISNVNYRVSGTISEPQFEEVERNSKDISLPAQNVPVQKDPLDRPLTEDDVRRIKMEVIDG</sequence>
<proteinExistence type="predicted"/>
<dbReference type="PANTHER" id="PTHR38690">
    <property type="entry name" value="PROTEASE-RELATED"/>
    <property type="match status" value="1"/>
</dbReference>
<dbReference type="NCBIfam" id="TIGR02099">
    <property type="entry name" value="YhdP family protein"/>
    <property type="match status" value="1"/>
</dbReference>
<dbReference type="Pfam" id="PF13116">
    <property type="entry name" value="YhdP"/>
    <property type="match status" value="1"/>
</dbReference>
<feature type="compositionally biased region" description="Low complexity" evidence="1">
    <location>
        <begin position="914"/>
        <end position="933"/>
    </location>
</feature>
<organism evidence="3 4">
    <name type="scientific">Alteromonas hispanica</name>
    <dbReference type="NCBI Taxonomy" id="315421"/>
    <lineage>
        <taxon>Bacteria</taxon>
        <taxon>Pseudomonadati</taxon>
        <taxon>Pseudomonadota</taxon>
        <taxon>Gammaproteobacteria</taxon>
        <taxon>Alteromonadales</taxon>
        <taxon>Alteromonadaceae</taxon>
        <taxon>Alteromonas/Salinimonas group</taxon>
        <taxon>Alteromonas</taxon>
    </lineage>
</organism>
<feature type="region of interest" description="Disordered" evidence="1">
    <location>
        <begin position="910"/>
        <end position="938"/>
    </location>
</feature>
<dbReference type="RefSeq" id="WP_163111883.1">
    <property type="nucleotide sequence ID" value="NZ_JAAAWP010000006.1"/>
</dbReference>
<keyword evidence="4" id="KW-1185">Reference proteome</keyword>
<dbReference type="Proteomes" id="UP000478837">
    <property type="component" value="Unassembled WGS sequence"/>
</dbReference>
<evidence type="ECO:0000313" key="3">
    <source>
        <dbReference type="EMBL" id="NDW21995.1"/>
    </source>
</evidence>
<dbReference type="EMBL" id="JAAAWP010000006">
    <property type="protein sequence ID" value="NDW21995.1"/>
    <property type="molecule type" value="Genomic_DNA"/>
</dbReference>
<reference evidence="3 4" key="1">
    <citation type="submission" date="2020-01" db="EMBL/GenBank/DDBJ databases">
        <title>Genomes of bacteria type strains.</title>
        <authorList>
            <person name="Chen J."/>
            <person name="Zhu S."/>
            <person name="Yang J."/>
        </authorList>
    </citation>
    <scope>NUCLEOTIDE SEQUENCE [LARGE SCALE GENOMIC DNA]</scope>
    <source>
        <strain evidence="3 4">LMG 22958</strain>
    </source>
</reference>
<name>A0A6L9MVI2_9ALTE</name>
<feature type="domain" description="YhdP central" evidence="2">
    <location>
        <begin position="11"/>
        <end position="1302"/>
    </location>
</feature>
<comment type="caution">
    <text evidence="3">The sequence shown here is derived from an EMBL/GenBank/DDBJ whole genome shotgun (WGS) entry which is preliminary data.</text>
</comment>
<evidence type="ECO:0000259" key="2">
    <source>
        <dbReference type="Pfam" id="PF13116"/>
    </source>
</evidence>
<evidence type="ECO:0000313" key="4">
    <source>
        <dbReference type="Proteomes" id="UP000478837"/>
    </source>
</evidence>
<dbReference type="InterPro" id="IPR011836">
    <property type="entry name" value="YhdP"/>
</dbReference>
<dbReference type="InterPro" id="IPR025263">
    <property type="entry name" value="YhdP_central"/>
</dbReference>